<feature type="compositionally biased region" description="Polar residues" evidence="1">
    <location>
        <begin position="316"/>
        <end position="328"/>
    </location>
</feature>
<dbReference type="PANTHER" id="PTHR34835:SF90">
    <property type="entry name" value="AMINOTRANSFERASE-LIKE PLANT MOBILE DOMAIN-CONTAINING PROTEIN"/>
    <property type="match status" value="1"/>
</dbReference>
<reference evidence="2" key="1">
    <citation type="submission" date="2022-04" db="EMBL/GenBank/DDBJ databases">
        <title>Carnegiea gigantea Genome sequencing and assembly v2.</title>
        <authorList>
            <person name="Copetti D."/>
            <person name="Sanderson M.J."/>
            <person name="Burquez A."/>
            <person name="Wojciechowski M.F."/>
        </authorList>
    </citation>
    <scope>NUCLEOTIDE SEQUENCE</scope>
    <source>
        <strain evidence="2">SGP5-SGP5p</strain>
        <tissue evidence="2">Aerial part</tissue>
    </source>
</reference>
<name>A0A9Q1JJN9_9CARY</name>
<dbReference type="OrthoDB" id="679318at2759"/>
<evidence type="ECO:0000256" key="1">
    <source>
        <dbReference type="SAM" id="MobiDB-lite"/>
    </source>
</evidence>
<dbReference type="Proteomes" id="UP001153076">
    <property type="component" value="Unassembled WGS sequence"/>
</dbReference>
<feature type="compositionally biased region" description="Basic and acidic residues" evidence="1">
    <location>
        <begin position="358"/>
        <end position="389"/>
    </location>
</feature>
<feature type="region of interest" description="Disordered" evidence="1">
    <location>
        <begin position="358"/>
        <end position="418"/>
    </location>
</feature>
<dbReference type="EMBL" id="JAKOGI010002756">
    <property type="protein sequence ID" value="KAJ8421368.1"/>
    <property type="molecule type" value="Genomic_DNA"/>
</dbReference>
<keyword evidence="3" id="KW-1185">Reference proteome</keyword>
<dbReference type="PANTHER" id="PTHR34835">
    <property type="entry name" value="OS07G0283600 PROTEIN-RELATED"/>
    <property type="match status" value="1"/>
</dbReference>
<organism evidence="2 3">
    <name type="scientific">Carnegiea gigantea</name>
    <dbReference type="NCBI Taxonomy" id="171969"/>
    <lineage>
        <taxon>Eukaryota</taxon>
        <taxon>Viridiplantae</taxon>
        <taxon>Streptophyta</taxon>
        <taxon>Embryophyta</taxon>
        <taxon>Tracheophyta</taxon>
        <taxon>Spermatophyta</taxon>
        <taxon>Magnoliopsida</taxon>
        <taxon>eudicotyledons</taxon>
        <taxon>Gunneridae</taxon>
        <taxon>Pentapetalae</taxon>
        <taxon>Caryophyllales</taxon>
        <taxon>Cactineae</taxon>
        <taxon>Cactaceae</taxon>
        <taxon>Cactoideae</taxon>
        <taxon>Echinocereeae</taxon>
        <taxon>Carnegiea</taxon>
    </lineage>
</organism>
<evidence type="ECO:0000313" key="2">
    <source>
        <dbReference type="EMBL" id="KAJ8421368.1"/>
    </source>
</evidence>
<dbReference type="AlphaFoldDB" id="A0A9Q1JJN9"/>
<proteinExistence type="predicted"/>
<gene>
    <name evidence="2" type="ORF">Cgig2_025251</name>
</gene>
<comment type="caution">
    <text evidence="2">The sequence shown here is derived from an EMBL/GenBank/DDBJ whole genome shotgun (WGS) entry which is preliminary data.</text>
</comment>
<feature type="region of interest" description="Disordered" evidence="1">
    <location>
        <begin position="312"/>
        <end position="333"/>
    </location>
</feature>
<accession>A0A9Q1JJN9</accession>
<evidence type="ECO:0000313" key="3">
    <source>
        <dbReference type="Proteomes" id="UP001153076"/>
    </source>
</evidence>
<sequence>MEWLSKVVVQKGHVFDVEPSNSSDLEENDPTYECEEVDYENDTALVLVEATSSGKKLQIVHEELALKFEAGATEKRMYQKAFIIRMSTSSISSAVVQLNEAQAETVRSMQFASFLKVNIKLLDGQKFPVIAFDVCVTLGVPFGGREIMEITKSSTDEEYDENGKLSRMPYNSLECQSSFWPKKTGGESFKRNFIIYLVNCFINGPKNRYYSKSILKYVKEGSQIASLDYSRRYKKSKAAKEDKESSNDGAPSFRPTLTLQKLDSEDQFLGTTSVAAPALLLKRKTTPNDVIKKYDSIPSCSLVLGLNQLDSKIPIPQTTSTPDPNTTKVNEDDVNDDEGALLRFPLKDTSQLNCELSIKKPDWNRPKEGDKPLPKRAVEHKKGSPRADGEQPGTDSTKLKLTKEVLPGQDDEKRPAAT</sequence>
<protein>
    <submittedName>
        <fullName evidence="2">Uncharacterized protein</fullName>
    </submittedName>
</protein>